<dbReference type="Proteomes" id="UP000551327">
    <property type="component" value="Unassembled WGS sequence"/>
</dbReference>
<dbReference type="InterPro" id="IPR052063">
    <property type="entry name" value="Polysaccharide_Lyase_1"/>
</dbReference>
<dbReference type="InterPro" id="IPR012334">
    <property type="entry name" value="Pectin_lyas_fold"/>
</dbReference>
<name>A0A7X1FV40_9SPHN</name>
<dbReference type="PANTHER" id="PTHR42970">
    <property type="entry name" value="PECTATE LYASE C-RELATED"/>
    <property type="match status" value="1"/>
</dbReference>
<comment type="caution">
    <text evidence="5">The sequence shown here is derived from an EMBL/GenBank/DDBJ whole genome shotgun (WGS) entry which is preliminary data.</text>
</comment>
<organism evidence="5 6">
    <name type="scientific">Novosphingobium piscinae</name>
    <dbReference type="NCBI Taxonomy" id="1507448"/>
    <lineage>
        <taxon>Bacteria</taxon>
        <taxon>Pseudomonadati</taxon>
        <taxon>Pseudomonadota</taxon>
        <taxon>Alphaproteobacteria</taxon>
        <taxon>Sphingomonadales</taxon>
        <taxon>Sphingomonadaceae</taxon>
        <taxon>Novosphingobium</taxon>
    </lineage>
</organism>
<dbReference type="EMBL" id="JACLAX010000001">
    <property type="protein sequence ID" value="MBC2667536.1"/>
    <property type="molecule type" value="Genomic_DNA"/>
</dbReference>
<keyword evidence="2" id="KW-0325">Glycoprotein</keyword>
<feature type="region of interest" description="Disordered" evidence="3">
    <location>
        <begin position="423"/>
        <end position="450"/>
    </location>
</feature>
<gene>
    <name evidence="5" type="ORF">H7F53_00085</name>
</gene>
<dbReference type="SUPFAM" id="SSF51126">
    <property type="entry name" value="Pectin lyase-like"/>
    <property type="match status" value="1"/>
</dbReference>
<feature type="chain" id="PRO_5030593191" evidence="4">
    <location>
        <begin position="27"/>
        <end position="450"/>
    </location>
</feature>
<dbReference type="RefSeq" id="WP_185677436.1">
    <property type="nucleotide sequence ID" value="NZ_JACLAX010000001.1"/>
</dbReference>
<evidence type="ECO:0000313" key="5">
    <source>
        <dbReference type="EMBL" id="MBC2667536.1"/>
    </source>
</evidence>
<accession>A0A7X1FV40</accession>
<evidence type="ECO:0000313" key="6">
    <source>
        <dbReference type="Proteomes" id="UP000551327"/>
    </source>
</evidence>
<evidence type="ECO:0000256" key="2">
    <source>
        <dbReference type="ARBA" id="ARBA00023180"/>
    </source>
</evidence>
<evidence type="ECO:0000256" key="3">
    <source>
        <dbReference type="SAM" id="MobiDB-lite"/>
    </source>
</evidence>
<protein>
    <submittedName>
        <fullName evidence="5">Pectate lyase</fullName>
    </submittedName>
</protein>
<keyword evidence="1" id="KW-0479">Metal-binding</keyword>
<reference evidence="5 6" key="1">
    <citation type="submission" date="2020-08" db="EMBL/GenBank/DDBJ databases">
        <title>The genome sequence of type strain Novosphingobium piscinae KCTC 42194.</title>
        <authorList>
            <person name="Liu Y."/>
        </authorList>
    </citation>
    <scope>NUCLEOTIDE SEQUENCE [LARGE SCALE GENOMIC DNA]</scope>
    <source>
        <strain evidence="5 6">KCTC 42194</strain>
    </source>
</reference>
<proteinExistence type="predicted"/>
<dbReference type="InterPro" id="IPR011050">
    <property type="entry name" value="Pectin_lyase_fold/virulence"/>
</dbReference>
<feature type="signal peptide" evidence="4">
    <location>
        <begin position="1"/>
        <end position="26"/>
    </location>
</feature>
<keyword evidence="4" id="KW-0732">Signal</keyword>
<dbReference type="Gene3D" id="2.160.20.10">
    <property type="entry name" value="Single-stranded right-handed beta-helix, Pectin lyase-like"/>
    <property type="match status" value="1"/>
</dbReference>
<evidence type="ECO:0000256" key="1">
    <source>
        <dbReference type="ARBA" id="ARBA00022723"/>
    </source>
</evidence>
<sequence length="450" mass="48034">MRDWRLAIAAILLVLQALVGSSGALAAPPEVTRGGAGGRIIRVTTLAKDGPGSLKEAVEAKGPRIVVFEVAGAIDLGRETLTITEPYLTIAGQTAPSPGVTIIRGGIDLKGHDVIISHLRVMTGADGQPHYSGWEADAFSTVAAHHVIVEHCSFLWALDENMSASGPRFNGATVEEWRRNTSHDIVFRNNLAAEGLAFASHPKGEHSKGSLIHDNATGIVFYRNVFAHNVERAPLVKGGAQVLMINNLIYNPGHRAVHYNLMNLEWTGHDYVTGEITAVGNVLRGGNDTDPGLPFLALGGDGDLAYYGRDNRAVDRFGQPLPMFGRYGETRARLLPAKAPLASLAGYDILPSGAVETSVLQTVGARPWDRAPDDIRVLFFVAEGRGDIIDDEHEVGPGYPVIKETRAAFDPAAWDLATMTPKAGAYPGEKAGAQEKLSPRDLGSRQGAGQ</sequence>
<dbReference type="GO" id="GO:0016829">
    <property type="term" value="F:lyase activity"/>
    <property type="evidence" value="ECO:0007669"/>
    <property type="project" value="UniProtKB-KW"/>
</dbReference>
<dbReference type="AlphaFoldDB" id="A0A7X1FV40"/>
<dbReference type="GO" id="GO:0046872">
    <property type="term" value="F:metal ion binding"/>
    <property type="evidence" value="ECO:0007669"/>
    <property type="project" value="UniProtKB-KW"/>
</dbReference>
<dbReference type="PANTHER" id="PTHR42970:SF1">
    <property type="entry name" value="PECTATE LYASE C-RELATED"/>
    <property type="match status" value="1"/>
</dbReference>
<keyword evidence="5" id="KW-0456">Lyase</keyword>
<evidence type="ECO:0000256" key="4">
    <source>
        <dbReference type="SAM" id="SignalP"/>
    </source>
</evidence>
<keyword evidence="6" id="KW-1185">Reference proteome</keyword>